<name>D6CVT2_THIA3</name>
<dbReference type="HOGENOM" id="CLU_698164_0_0_4"/>
<evidence type="ECO:0008006" key="5">
    <source>
        <dbReference type="Google" id="ProtNLM"/>
    </source>
</evidence>
<dbReference type="Pfam" id="PF12083">
    <property type="entry name" value="DUF3560"/>
    <property type="match status" value="1"/>
</dbReference>
<accession>D6CVT2</accession>
<dbReference type="InterPro" id="IPR021944">
    <property type="entry name" value="DUF3560"/>
</dbReference>
<feature type="region of interest" description="Disordered" evidence="2">
    <location>
        <begin position="34"/>
        <end position="142"/>
    </location>
</feature>
<keyword evidence="1" id="KW-0175">Coiled coil</keyword>
<sequence>MRCGGFHRLRVNLLFGAAQPAGCLRAVRGRLRPASPGWSCTGSRQAASGPPGALRAPGSVMPPCSPSRRPQPCGRASLRLPVRRLQKADFFPPTGGHTMNPLNTAPTHDTGVPPVPPEGSPKSSGQDGTDSTEARRAQFASKAEARKARYEARAAKMAAYSDAMMRESNRIVENIPFGQPILVGHHSERGHRAQIARSHRAMDRSCKAAKLAEYYQRKAEGVGGAGISSDDPDAIEQLRDKARGLQEWQDRAKKINALVRKNDRAGMVALGLTDAQIAEVFTPDYMGRVGIPAYSLQNNLANIKRIEQRIHEIEKRQQRADVEQAGAGYVYFEDVDDNRLGLRFPGKPDAPTRDLLKRHAFKWSPTRNAWVRHLNNAGIYAAQQVRKALDAQAGA</sequence>
<dbReference type="KEGG" id="thi:THI_p0023"/>
<evidence type="ECO:0000313" key="3">
    <source>
        <dbReference type="EMBL" id="CAZ90421.1"/>
    </source>
</evidence>
<gene>
    <name evidence="3" type="ordered locus">THI_p0023</name>
</gene>
<organism evidence="3 4">
    <name type="scientific">Thiomonas arsenitoxydans (strain DSM 22701 / CIP 110005 / 3As)</name>
    <dbReference type="NCBI Taxonomy" id="426114"/>
    <lineage>
        <taxon>Bacteria</taxon>
        <taxon>Pseudomonadati</taxon>
        <taxon>Pseudomonadota</taxon>
        <taxon>Betaproteobacteria</taxon>
        <taxon>Burkholderiales</taxon>
        <taxon>Thiomonas</taxon>
    </lineage>
</organism>
<dbReference type="Proteomes" id="UP000002372">
    <property type="component" value="Plasmid pTHI"/>
</dbReference>
<evidence type="ECO:0000256" key="2">
    <source>
        <dbReference type="SAM" id="MobiDB-lite"/>
    </source>
</evidence>
<protein>
    <recommendedName>
        <fullName evidence="5">DUF3560 domain-containing protein</fullName>
    </recommendedName>
</protein>
<proteinExistence type="predicted"/>
<dbReference type="AlphaFoldDB" id="D6CVT2"/>
<keyword evidence="3" id="KW-0614">Plasmid</keyword>
<geneLocation type="plasmid" evidence="3 4">
    <name>pTHI</name>
</geneLocation>
<reference key="1">
    <citation type="submission" date="2009-07" db="EMBL/GenBank/DDBJ databases">
        <authorList>
            <person name="Genoscope - CEA"/>
        </authorList>
    </citation>
    <scope>NUCLEOTIDE SEQUENCE</scope>
    <source>
        <strain>3As</strain>
    </source>
</reference>
<reference evidence="4" key="2">
    <citation type="journal article" date="2010" name="PLoS Genet.">
        <title>Structure, function, and evolution of the Thiomonas spp. genome.</title>
        <authorList>
            <person name="Arsene-Ploetze F."/>
            <person name="Koechler S."/>
            <person name="Marchal M."/>
            <person name="Coppee J.Y."/>
            <person name="Chandler M."/>
            <person name="Bonnefoy V."/>
            <person name="Brochier-Armanet C."/>
            <person name="Barakat M."/>
            <person name="Barbe V."/>
            <person name="Battaglia-Brunet F."/>
            <person name="Bruneel O."/>
            <person name="Bryan C.G."/>
            <person name="Cleiss-Arnold J."/>
            <person name="Cruveiller S."/>
            <person name="Erhardt M."/>
            <person name="Heinrich-Salmeron A."/>
            <person name="Hommais F."/>
            <person name="Joulian C."/>
            <person name="Krin E."/>
            <person name="Lieutaud A."/>
            <person name="Lievremont D."/>
            <person name="Michel C."/>
            <person name="Muller D."/>
            <person name="Ortet P."/>
            <person name="Proux C."/>
            <person name="Siguier P."/>
            <person name="Roche D."/>
            <person name="Rouy Z."/>
            <person name="Salvignol G."/>
            <person name="Slyemi D."/>
            <person name="Talla E."/>
            <person name="Weiss S."/>
            <person name="Weissenbach J."/>
            <person name="Medigue C."/>
            <person name="Bertin P.N."/>
        </authorList>
    </citation>
    <scope>NUCLEOTIDE SEQUENCE [LARGE SCALE GENOMIC DNA]</scope>
    <source>
        <strain evidence="4">DSM 22701 / CIP 110005 / 3As</strain>
    </source>
</reference>
<dbReference type="EMBL" id="FP475957">
    <property type="protein sequence ID" value="CAZ90421.1"/>
    <property type="molecule type" value="Genomic_DNA"/>
</dbReference>
<evidence type="ECO:0000256" key="1">
    <source>
        <dbReference type="SAM" id="Coils"/>
    </source>
</evidence>
<feature type="compositionally biased region" description="Polar residues" evidence="2">
    <location>
        <begin position="121"/>
        <end position="131"/>
    </location>
</feature>
<feature type="coiled-coil region" evidence="1">
    <location>
        <begin position="296"/>
        <end position="323"/>
    </location>
</feature>
<reference key="3">
    <citation type="journal article" date="2010" name="PLoS Genet.">
        <title>Structure, function, and evolution of the Thiomonas spp. genome.</title>
        <authorList>
            <person name="Arsene-Ploetze F."/>
            <person name="Koechler S."/>
            <person name="Marchal M."/>
            <person name="Coppee J.-.Y."/>
            <person name="Chandler M."/>
            <person name="Bonnefoy V."/>
            <person name="Brochier-Armanet C."/>
            <person name="Barakat M."/>
            <person name="Barbe V."/>
            <person name="Battaglia-Brunet F."/>
            <person name="Bruneel O."/>
            <person name="Bryan C.G."/>
            <person name="Cleiss-Arnold J."/>
            <person name="Cruveiller S."/>
            <person name="Erhardt M."/>
            <person name="Heinrich-Salmeron A."/>
            <person name="Hommais F."/>
            <person name="Joulian C."/>
            <person name="Krin E."/>
            <person name="Lieutaud A."/>
            <person name="Lievremont D."/>
            <person name="Michel C."/>
            <person name="Muller D."/>
            <person name="Ortet P."/>
            <person name="Proux C."/>
            <person name="Siguier P."/>
            <person name="Roche D."/>
            <person name="Rouy Z."/>
            <person name="Salvignol G."/>
            <person name="Slyemi D."/>
            <person name="Talla E."/>
            <person name="Weiss S."/>
            <person name="Weissenbach J."/>
            <person name="Medigue C."/>
            <person name="Bertin P.N."/>
        </authorList>
    </citation>
    <scope>NUCLEOTIDE SEQUENCE</scope>
    <source>
        <strain>3As</strain>
    </source>
</reference>
<evidence type="ECO:0000313" key="4">
    <source>
        <dbReference type="Proteomes" id="UP000002372"/>
    </source>
</evidence>